<dbReference type="WBParaSite" id="PS1159_v2.g4559.t1">
    <property type="protein sequence ID" value="PS1159_v2.g4559.t1"/>
    <property type="gene ID" value="PS1159_v2.g4559"/>
</dbReference>
<accession>A0AC35GFU7</accession>
<reference evidence="2" key="1">
    <citation type="submission" date="2022-11" db="UniProtKB">
        <authorList>
            <consortium name="WormBaseParasite"/>
        </authorList>
    </citation>
    <scope>IDENTIFICATION</scope>
</reference>
<evidence type="ECO:0000313" key="1">
    <source>
        <dbReference type="Proteomes" id="UP000887580"/>
    </source>
</evidence>
<organism evidence="1 2">
    <name type="scientific">Panagrolaimus sp. PS1159</name>
    <dbReference type="NCBI Taxonomy" id="55785"/>
    <lineage>
        <taxon>Eukaryota</taxon>
        <taxon>Metazoa</taxon>
        <taxon>Ecdysozoa</taxon>
        <taxon>Nematoda</taxon>
        <taxon>Chromadorea</taxon>
        <taxon>Rhabditida</taxon>
        <taxon>Tylenchina</taxon>
        <taxon>Panagrolaimomorpha</taxon>
        <taxon>Panagrolaimoidea</taxon>
        <taxon>Panagrolaimidae</taxon>
        <taxon>Panagrolaimus</taxon>
    </lineage>
</organism>
<sequence length="1304" mass="149797">MSEELAPPKPLPRLKPLRVPRQAWTEETETSTPPSEGGLLSPPNESIRIAQPNESASIERTPETSNIEDMRETIEELRLNRARSPSGSSASSKRTSLSAEMNAQIRQRIRKQAKSMVQKKRGSVQLAKRLLRSQTLIKMEHEISETPEDFTIVDKQIEASIEKGKRFNTVEGSTSAPEMIQKDFFETWDSEAAKSAAKKPSNLIYSRSIPRSLKDINKFKSMLTTYGRQAMTDPDIKDPYEKTGMPFFAASPPRDFSAFFQREGINYQPWKAAFQRLDKILVEERTKEDRPFDADMGLVEYTKAVNWAEWDTNIRPTLEFFEFSLDLNRIEFEHHWAFTIEDKLARKIKTYHHELTKAGTKAMKIMEQYLMEKVTVEVRILSEEQQTEAYDRLKYLEEEFSKILIFYQNLSARIKQAWRELNEERKKLKTPNTTLILKEAKLPETFEIEYLPEKIREFTQLPVFVLENVENKELPITKKTLSKIRIQVLIFFNDTLVCRTPSTKMNTDFSVDFRKVYQLRIYEPPEKVMLLIRELQPGSRWIELSRVYIPFPDDQKDLEEIDFGSDIVVEKTPKTLGCGHPDRKSQCLQGKIFCKLRWMQPSFEKVFKKSFLLRNSISEKEEDEKPFELIPKEVRLVSDEEFSSDIRLEALAKRYRNSNNQTFRDGQKWIGLTSAEIDGHWALEDLREDDEIGLDAADFSMDALRKAGIKYAALIRKNLIESFSRDKRLKSYEDIVKEDILPTGFSGFGTLFGTADLSRKLKPMRNLNGRTQTHSKKLKLVLNIQSAANLPERIDKKSMEVLIEATFQSSIARTGTVSGKNANWQQTLILDLDDAIDVHHDLKSITDNLELNLYDKQINKLPHDSREPNTIHEQFEHRWLGRVIIPFSTILSLTKIDGVITIKEPLFFTGYKLHKHKAYLKVMITMDPPVPAPLFSAYENFLPGETPALMAECRRFEARNRQVYSNRRYLALVNDSNGKRILACRYLRPIKPPYQIQEILTNSNNLIEAINLTAHIVSCIPFIADPIMFPGVVDLWTTTEQLLTIGCGDEEEHAVLLVCWLLHLHLSAALILGQALPEGPKAAYVLVQVENNVSLLVNPSDGNVYSISDPLCPLISIGTIVTMENIYANIQKVSNPCLMDFDLKNKSNWDPLFSPSRHDLSSIQPTELTYIAVNDDIIVELRSNLEREIKLKFDEARKHAIPQWNLMASRALREILSEGSTGAGYDFDIEHRLGQTLNSYHVTVVAFRSPYVSRQKLIEEVLKTNMHINSNKNAQFALSIHIQPFVNNLISCSVAIASLLPKQL</sequence>
<dbReference type="Proteomes" id="UP000887580">
    <property type="component" value="Unplaced"/>
</dbReference>
<protein>
    <submittedName>
        <fullName evidence="2">CC2D2A N-terminal C2 domain-containing protein</fullName>
    </submittedName>
</protein>
<name>A0AC35GFU7_9BILA</name>
<proteinExistence type="predicted"/>
<evidence type="ECO:0000313" key="2">
    <source>
        <dbReference type="WBParaSite" id="PS1159_v2.g4559.t1"/>
    </source>
</evidence>